<keyword evidence="3" id="KW-1185">Reference proteome</keyword>
<dbReference type="SMART" id="SM00088">
    <property type="entry name" value="PINT"/>
    <property type="match status" value="1"/>
</dbReference>
<dbReference type="GO" id="GO:0008541">
    <property type="term" value="C:proteasome regulatory particle, lid subcomplex"/>
    <property type="evidence" value="ECO:0007669"/>
    <property type="project" value="TreeGrafter"/>
</dbReference>
<proteinExistence type="predicted"/>
<dbReference type="EMBL" id="JAWDEY010000036">
    <property type="protein sequence ID" value="KAK6587676.1"/>
    <property type="molecule type" value="Genomic_DNA"/>
</dbReference>
<gene>
    <name evidence="2" type="ORF">RS030_81275</name>
</gene>
<evidence type="ECO:0000313" key="2">
    <source>
        <dbReference type="EMBL" id="KAK6587676.1"/>
    </source>
</evidence>
<organism evidence="2 3">
    <name type="scientific">Cryptosporidium xiaoi</name>
    <dbReference type="NCBI Taxonomy" id="659607"/>
    <lineage>
        <taxon>Eukaryota</taxon>
        <taxon>Sar</taxon>
        <taxon>Alveolata</taxon>
        <taxon>Apicomplexa</taxon>
        <taxon>Conoidasida</taxon>
        <taxon>Coccidia</taxon>
        <taxon>Eucoccidiorida</taxon>
        <taxon>Eimeriorina</taxon>
        <taxon>Cryptosporidiidae</taxon>
        <taxon>Cryptosporidium</taxon>
    </lineage>
</organism>
<accession>A0AAV9XSL8</accession>
<name>A0AAV9XSL8_9CRYT</name>
<dbReference type="SUPFAM" id="SSF46785">
    <property type="entry name" value="Winged helix' DNA-binding domain"/>
    <property type="match status" value="1"/>
</dbReference>
<dbReference type="Pfam" id="PF01399">
    <property type="entry name" value="PCI"/>
    <property type="match status" value="1"/>
</dbReference>
<dbReference type="Gene3D" id="1.10.10.10">
    <property type="entry name" value="Winged helix-like DNA-binding domain superfamily/Winged helix DNA-binding domain"/>
    <property type="match status" value="1"/>
</dbReference>
<dbReference type="PANTHER" id="PTHR10855:SF1">
    <property type="entry name" value="26S PROTEASOME NON-ATPASE REGULATORY SUBUNIT 12"/>
    <property type="match status" value="1"/>
</dbReference>
<sequence>MEDRVNDQFNDSVNPISELESLVKDPKCTQDLTEETENLILSIEASGLNKENYESSIESLLVIEKKCRQVSDSKSSCKIICKIISWLLKYSGNIDNLLEFLQKISKKRGQLKKVISFIIQIFLNIIYNSLETINPKLTEYRFSKAVDKNKSDMNDDSQNISYNIKDIDECLKIIKTLDEITQGKIYLELERARLMLILSNIKQEQNELKEASLLLEDISVETIGNMELVEKVQYVLEQMRLSLLCNDFVRLQIFAKKINPKIIEKFADLKVIYYQYLIVLWHHEQNPREISQCYLNILKSIINEDNNKCINNIPKYMKVPILKYSYEDTPSVSSCIEGFIIYLILDSYSSKIIDEIKLFQKEFHKYIERNIPYCIQFISDYIDQELIFFESTKTFNYNIPSYFQLLSNSSIFKVNNEHISDEIYYTEYKRCKINLFNNTDRYTLFLHRIQERNFVLISKYYKTISFERIQDLINLNENELQTVINDLVEKKVFYAKINQPLKKIVFNNNNDNQYNKFHNNIGIILDKLDHISDLISNDLMIQQLNKISK</sequence>
<reference evidence="2 3" key="1">
    <citation type="submission" date="2023-10" db="EMBL/GenBank/DDBJ databases">
        <title>Comparative genomics analysis reveals potential genetic determinants of host preference in Cryptosporidium xiaoi.</title>
        <authorList>
            <person name="Xiao L."/>
            <person name="Li J."/>
        </authorList>
    </citation>
    <scope>NUCLEOTIDE SEQUENCE [LARGE SCALE GENOMIC DNA]</scope>
    <source>
        <strain evidence="2 3">52996</strain>
    </source>
</reference>
<dbReference type="InterPro" id="IPR040134">
    <property type="entry name" value="PSMD12/CSN4"/>
</dbReference>
<dbReference type="PROSITE" id="PS50250">
    <property type="entry name" value="PCI"/>
    <property type="match status" value="1"/>
</dbReference>
<dbReference type="AlphaFoldDB" id="A0AAV9XSL8"/>
<dbReference type="Pfam" id="PF22241">
    <property type="entry name" value="PSMD12-CSN4_N"/>
    <property type="match status" value="1"/>
</dbReference>
<dbReference type="GO" id="GO:0005737">
    <property type="term" value="C:cytoplasm"/>
    <property type="evidence" value="ECO:0007669"/>
    <property type="project" value="TreeGrafter"/>
</dbReference>
<feature type="domain" description="PCI" evidence="1">
    <location>
        <begin position="331"/>
        <end position="511"/>
    </location>
</feature>
<dbReference type="InterPro" id="IPR054559">
    <property type="entry name" value="PSMD12-CSN4-like_N"/>
</dbReference>
<dbReference type="Proteomes" id="UP001311799">
    <property type="component" value="Unassembled WGS sequence"/>
</dbReference>
<protein>
    <submittedName>
        <fullName evidence="2">Rpn5 like 26S proteasomal regulatory subunit 12</fullName>
    </submittedName>
</protein>
<dbReference type="InterPro" id="IPR036390">
    <property type="entry name" value="WH_DNA-bd_sf"/>
</dbReference>
<dbReference type="InterPro" id="IPR000717">
    <property type="entry name" value="PCI_dom"/>
</dbReference>
<evidence type="ECO:0000259" key="1">
    <source>
        <dbReference type="PROSITE" id="PS50250"/>
    </source>
</evidence>
<dbReference type="InterPro" id="IPR036388">
    <property type="entry name" value="WH-like_DNA-bd_sf"/>
</dbReference>
<evidence type="ECO:0000313" key="3">
    <source>
        <dbReference type="Proteomes" id="UP001311799"/>
    </source>
</evidence>
<dbReference type="PANTHER" id="PTHR10855">
    <property type="entry name" value="26S PROTEASOME NON-ATPASE REGULATORY SUBUNIT 12/COP9 SIGNALOSOME COMPLEX SUBUNIT 4"/>
    <property type="match status" value="1"/>
</dbReference>
<comment type="caution">
    <text evidence="2">The sequence shown here is derived from an EMBL/GenBank/DDBJ whole genome shotgun (WGS) entry which is preliminary data.</text>
</comment>